<evidence type="ECO:0000256" key="1">
    <source>
        <dbReference type="ARBA" id="ARBA00004429"/>
    </source>
</evidence>
<comment type="subcellular location">
    <subcellularLocation>
        <location evidence="1">Cell inner membrane</location>
        <topology evidence="1">Multi-pass membrane protein</topology>
    </subcellularLocation>
</comment>
<dbReference type="InterPro" id="IPR032807">
    <property type="entry name" value="GNVR"/>
</dbReference>
<sequence>MSVMNQQVHPEAVLPQPPYQENDEIDLRELFAALAARKWTIFSLTALVLLLSAAYAIFATPIYSSDALVQVEKKKPSLPLFDQLAAMDPSGAFESEAEIEIIKSRFVLGKVVDSLGLDIQVQPKTFPLIGRYVFRTYRPEADEPPVRDPWLSSRWAWGGERAQLSLLNVPDDWMDQNLVLRKTGADSFELLADDEPVIQGRVGEFIQQGPWAIKVEQLLGHDGVRFAVSKLSPYQAISNLLDQLTVKERGKKTGVIELSYQDPDAARARAILNEITQVYYDQNVRRLSQEAANSIAFIKTRLPELRRQLTEAEVALNRFRQQQGTVAINEETKAVIERLTEVERKLQDIDLKEAEFSKRFRTDYPIYRALIEQKDKLQAERAAIEKQIKKFPDRQQELIRLTRDVQIANDVYTQLLAKQQELEVVEASTVGNVRILDQAVTNPKPVKPKKPLIVAIGGLLGLMLGVGVVLVQRMLRQEIHNVAQLEETTGRPVYATIPEVPALVKQMRRSRSKGEKLPLLTETVVNDDPALESFRSLRTAVHFALLDDARPVLAITGPAPSVGKTFTSVHLGLVAAQSEAKVLLVDADMRKGHIERYFGLSRSPGLSEVLAGDLPWRSALHRLGPNDLHLLTAGRYPPNPAELLMHPRFQALLDEARETFDLVIVDTPPVLAVTDAVIITHLAGATLLVCRAGVTEYGEATAALARLAQNGVNVKGLIVNALDTRSRYGYRYGNRYYYSASRYRYQASA</sequence>
<dbReference type="Proteomes" id="UP000669605">
    <property type="component" value="Unassembled WGS sequence"/>
</dbReference>
<comment type="catalytic activity">
    <reaction evidence="13">
        <text>L-tyrosyl-[protein] + ATP = O-phospho-L-tyrosyl-[protein] + ADP + H(+)</text>
        <dbReference type="Rhea" id="RHEA:10596"/>
        <dbReference type="Rhea" id="RHEA-COMP:10136"/>
        <dbReference type="Rhea" id="RHEA-COMP:20101"/>
        <dbReference type="ChEBI" id="CHEBI:15378"/>
        <dbReference type="ChEBI" id="CHEBI:30616"/>
        <dbReference type="ChEBI" id="CHEBI:46858"/>
        <dbReference type="ChEBI" id="CHEBI:61978"/>
        <dbReference type="ChEBI" id="CHEBI:456216"/>
    </reaction>
</comment>
<keyword evidence="6 14" id="KW-0812">Transmembrane</keyword>
<dbReference type="NCBIfam" id="TIGR01007">
    <property type="entry name" value="eps_fam"/>
    <property type="match status" value="1"/>
</dbReference>
<feature type="transmembrane region" description="Helical" evidence="14">
    <location>
        <begin position="452"/>
        <end position="471"/>
    </location>
</feature>
<name>A0ABX1QRD2_9PROT</name>
<protein>
    <submittedName>
        <fullName evidence="18">Polysaccharide biosynthesis tyrosine autokinase</fullName>
        <ecNumber evidence="18">2.7.10.2</ecNumber>
    </submittedName>
</protein>
<dbReference type="Pfam" id="PF13807">
    <property type="entry name" value="GNVR"/>
    <property type="match status" value="1"/>
</dbReference>
<proteinExistence type="inferred from homology"/>
<keyword evidence="12" id="KW-0829">Tyrosine-protein kinase</keyword>
<evidence type="ECO:0000256" key="10">
    <source>
        <dbReference type="ARBA" id="ARBA00022989"/>
    </source>
</evidence>
<dbReference type="Pfam" id="PF23607">
    <property type="entry name" value="WZC_N"/>
    <property type="match status" value="1"/>
</dbReference>
<keyword evidence="8" id="KW-0418">Kinase</keyword>
<evidence type="ECO:0000256" key="2">
    <source>
        <dbReference type="ARBA" id="ARBA00008883"/>
    </source>
</evidence>
<evidence type="ECO:0000256" key="4">
    <source>
        <dbReference type="ARBA" id="ARBA00022519"/>
    </source>
</evidence>
<dbReference type="InterPro" id="IPR027417">
    <property type="entry name" value="P-loop_NTPase"/>
</dbReference>
<evidence type="ECO:0000256" key="8">
    <source>
        <dbReference type="ARBA" id="ARBA00022777"/>
    </source>
</evidence>
<dbReference type="Pfam" id="PF13614">
    <property type="entry name" value="AAA_31"/>
    <property type="match status" value="1"/>
</dbReference>
<keyword evidence="3" id="KW-1003">Cell membrane</keyword>
<comment type="caution">
    <text evidence="18">The sequence shown here is derived from an EMBL/GenBank/DDBJ whole genome shotgun (WGS) entry which is preliminary data.</text>
</comment>
<dbReference type="Gene3D" id="3.40.50.300">
    <property type="entry name" value="P-loop containing nucleotide triphosphate hydrolases"/>
    <property type="match status" value="1"/>
</dbReference>
<reference evidence="18 19" key="1">
    <citation type="journal article" date="2020" name="Curr. Microbiol.">
        <title>Tepidiphilus baoligensis sp. nov., a Novel Bacterium of the Family Hydrogenophilaceae Isolated from an Oil Reservoir.</title>
        <authorList>
            <person name="Zhang X."/>
            <person name="Wang G."/>
            <person name="Ma X."/>
            <person name="Yu J."/>
            <person name="You J."/>
            <person name="Xue Y."/>
            <person name="Ma Y."/>
        </authorList>
    </citation>
    <scope>NUCLEOTIDE SEQUENCE [LARGE SCALE GENOMIC DNA]</scope>
    <source>
        <strain evidence="18 19">B18-69</strain>
    </source>
</reference>
<dbReference type="CDD" id="cd05387">
    <property type="entry name" value="BY-kinase"/>
    <property type="match status" value="1"/>
</dbReference>
<dbReference type="EMBL" id="JAAAUB010000026">
    <property type="protein sequence ID" value="NMH17536.1"/>
    <property type="molecule type" value="Genomic_DNA"/>
</dbReference>
<keyword evidence="7" id="KW-0547">Nucleotide-binding</keyword>
<keyword evidence="4" id="KW-0997">Cell inner membrane</keyword>
<evidence type="ECO:0000256" key="14">
    <source>
        <dbReference type="SAM" id="Phobius"/>
    </source>
</evidence>
<dbReference type="PANTHER" id="PTHR32309">
    <property type="entry name" value="TYROSINE-PROTEIN KINASE"/>
    <property type="match status" value="1"/>
</dbReference>
<accession>A0ABX1QRD2</accession>
<keyword evidence="9" id="KW-0067">ATP-binding</keyword>
<keyword evidence="11 14" id="KW-0472">Membrane</keyword>
<keyword evidence="5 18" id="KW-0808">Transferase</keyword>
<evidence type="ECO:0000256" key="5">
    <source>
        <dbReference type="ARBA" id="ARBA00022679"/>
    </source>
</evidence>
<evidence type="ECO:0000256" key="7">
    <source>
        <dbReference type="ARBA" id="ARBA00022741"/>
    </source>
</evidence>
<dbReference type="GO" id="GO:0004715">
    <property type="term" value="F:non-membrane spanning protein tyrosine kinase activity"/>
    <property type="evidence" value="ECO:0007669"/>
    <property type="project" value="UniProtKB-EC"/>
</dbReference>
<keyword evidence="10 14" id="KW-1133">Transmembrane helix</keyword>
<dbReference type="InterPro" id="IPR005702">
    <property type="entry name" value="Wzc-like_C"/>
</dbReference>
<evidence type="ECO:0000256" key="6">
    <source>
        <dbReference type="ARBA" id="ARBA00022692"/>
    </source>
</evidence>
<dbReference type="RefSeq" id="WP_169116506.1">
    <property type="nucleotide sequence ID" value="NZ_JAAAUB010000026.1"/>
</dbReference>
<dbReference type="Pfam" id="PF02706">
    <property type="entry name" value="Wzz"/>
    <property type="match status" value="1"/>
</dbReference>
<dbReference type="PANTHER" id="PTHR32309:SF32">
    <property type="entry name" value="TYROSINE-PROTEIN KINASE ETK-RELATED"/>
    <property type="match status" value="1"/>
</dbReference>
<dbReference type="InterPro" id="IPR050445">
    <property type="entry name" value="Bact_polysacc_biosynth/exp"/>
</dbReference>
<evidence type="ECO:0000313" key="18">
    <source>
        <dbReference type="EMBL" id="NMH17536.1"/>
    </source>
</evidence>
<organism evidence="18 19">
    <name type="scientific">Tepidiphilus baoligensis</name>
    <dbReference type="NCBI Taxonomy" id="2698687"/>
    <lineage>
        <taxon>Bacteria</taxon>
        <taxon>Pseudomonadati</taxon>
        <taxon>Pseudomonadota</taxon>
        <taxon>Hydrogenophilia</taxon>
        <taxon>Hydrogenophilales</taxon>
        <taxon>Hydrogenophilaceae</taxon>
        <taxon>Tepidiphilus</taxon>
    </lineage>
</organism>
<evidence type="ECO:0000259" key="16">
    <source>
        <dbReference type="Pfam" id="PF13614"/>
    </source>
</evidence>
<evidence type="ECO:0000256" key="11">
    <source>
        <dbReference type="ARBA" id="ARBA00023136"/>
    </source>
</evidence>
<evidence type="ECO:0000256" key="12">
    <source>
        <dbReference type="ARBA" id="ARBA00023137"/>
    </source>
</evidence>
<evidence type="ECO:0000313" key="19">
    <source>
        <dbReference type="Proteomes" id="UP000669605"/>
    </source>
</evidence>
<feature type="domain" description="AAA" evidence="16">
    <location>
        <begin position="562"/>
        <end position="679"/>
    </location>
</feature>
<feature type="domain" description="Tyrosine-protein kinase G-rich" evidence="17">
    <location>
        <begin position="394"/>
        <end position="474"/>
    </location>
</feature>
<dbReference type="SUPFAM" id="SSF52540">
    <property type="entry name" value="P-loop containing nucleoside triphosphate hydrolases"/>
    <property type="match status" value="1"/>
</dbReference>
<evidence type="ECO:0000259" key="15">
    <source>
        <dbReference type="Pfam" id="PF02706"/>
    </source>
</evidence>
<dbReference type="EC" id="2.7.10.2" evidence="18"/>
<gene>
    <name evidence="18" type="ORF">GV368_10660</name>
</gene>
<dbReference type="InterPro" id="IPR025669">
    <property type="entry name" value="AAA_dom"/>
</dbReference>
<evidence type="ECO:0000256" key="9">
    <source>
        <dbReference type="ARBA" id="ARBA00022840"/>
    </source>
</evidence>
<evidence type="ECO:0000256" key="13">
    <source>
        <dbReference type="ARBA" id="ARBA00053015"/>
    </source>
</evidence>
<feature type="transmembrane region" description="Helical" evidence="14">
    <location>
        <begin position="39"/>
        <end position="58"/>
    </location>
</feature>
<comment type="similarity">
    <text evidence="2">Belongs to the etk/wzc family.</text>
</comment>
<evidence type="ECO:0000256" key="3">
    <source>
        <dbReference type="ARBA" id="ARBA00022475"/>
    </source>
</evidence>
<feature type="domain" description="Polysaccharide chain length determinant N-terminal" evidence="15">
    <location>
        <begin position="23"/>
        <end position="115"/>
    </location>
</feature>
<evidence type="ECO:0000259" key="17">
    <source>
        <dbReference type="Pfam" id="PF13807"/>
    </source>
</evidence>
<dbReference type="InterPro" id="IPR003856">
    <property type="entry name" value="LPS_length_determ_N"/>
</dbReference>
<keyword evidence="19" id="KW-1185">Reference proteome</keyword>